<name>A0A061E5Y2_THECC</name>
<dbReference type="HOGENOM" id="CLU_2676051_0_0_1"/>
<dbReference type="EMBL" id="CM001880">
    <property type="protein sequence ID" value="EOX99736.1"/>
    <property type="molecule type" value="Genomic_DNA"/>
</dbReference>
<protein>
    <submittedName>
        <fullName evidence="1">Uncharacterized protein</fullName>
    </submittedName>
</protein>
<dbReference type="AlphaFoldDB" id="A0A061E5Y2"/>
<sequence length="75" mass="8649">MERTWLRKGRRFAELAIRCYAQSEKSLFTLRFFFSMFTGDRTLLHLCGRVACGRPDNQTSLPPSVTPCGCHVHDK</sequence>
<proteinExistence type="predicted"/>
<evidence type="ECO:0000313" key="2">
    <source>
        <dbReference type="Proteomes" id="UP000026915"/>
    </source>
</evidence>
<dbReference type="InParanoid" id="A0A061E5Y2"/>
<reference evidence="1 2" key="1">
    <citation type="journal article" date="2013" name="Genome Biol.">
        <title>The genome sequence of the most widely cultivated cacao type and its use to identify candidate genes regulating pod color.</title>
        <authorList>
            <person name="Motamayor J.C."/>
            <person name="Mockaitis K."/>
            <person name="Schmutz J."/>
            <person name="Haiminen N."/>
            <person name="Iii D.L."/>
            <person name="Cornejo O."/>
            <person name="Findley S.D."/>
            <person name="Zheng P."/>
            <person name="Utro F."/>
            <person name="Royaert S."/>
            <person name="Saski C."/>
            <person name="Jenkins J."/>
            <person name="Podicheti R."/>
            <person name="Zhao M."/>
            <person name="Scheffler B.E."/>
            <person name="Stack J.C."/>
            <person name="Feltus F.A."/>
            <person name="Mustiga G.M."/>
            <person name="Amores F."/>
            <person name="Phillips W."/>
            <person name="Marelli J.P."/>
            <person name="May G.D."/>
            <person name="Shapiro H."/>
            <person name="Ma J."/>
            <person name="Bustamante C.D."/>
            <person name="Schnell R.J."/>
            <person name="Main D."/>
            <person name="Gilbert D."/>
            <person name="Parida L."/>
            <person name="Kuhn D.N."/>
        </authorList>
    </citation>
    <scope>NUCLEOTIDE SEQUENCE [LARGE SCALE GENOMIC DNA]</scope>
    <source>
        <strain evidence="2">cv. Matina 1-6</strain>
    </source>
</reference>
<accession>A0A061E5Y2</accession>
<dbReference type="Proteomes" id="UP000026915">
    <property type="component" value="Chromosome 2"/>
</dbReference>
<dbReference type="Gramene" id="EOX99736">
    <property type="protein sequence ID" value="EOX99736"/>
    <property type="gene ID" value="TCM_008599"/>
</dbReference>
<keyword evidence="2" id="KW-1185">Reference proteome</keyword>
<evidence type="ECO:0000313" key="1">
    <source>
        <dbReference type="EMBL" id="EOX99736.1"/>
    </source>
</evidence>
<gene>
    <name evidence="1" type="ORF">TCM_008599</name>
</gene>
<organism evidence="1 2">
    <name type="scientific">Theobroma cacao</name>
    <name type="common">Cacao</name>
    <name type="synonym">Cocoa</name>
    <dbReference type="NCBI Taxonomy" id="3641"/>
    <lineage>
        <taxon>Eukaryota</taxon>
        <taxon>Viridiplantae</taxon>
        <taxon>Streptophyta</taxon>
        <taxon>Embryophyta</taxon>
        <taxon>Tracheophyta</taxon>
        <taxon>Spermatophyta</taxon>
        <taxon>Magnoliopsida</taxon>
        <taxon>eudicotyledons</taxon>
        <taxon>Gunneridae</taxon>
        <taxon>Pentapetalae</taxon>
        <taxon>rosids</taxon>
        <taxon>malvids</taxon>
        <taxon>Malvales</taxon>
        <taxon>Malvaceae</taxon>
        <taxon>Byttnerioideae</taxon>
        <taxon>Theobroma</taxon>
    </lineage>
</organism>